<dbReference type="AlphaFoldDB" id="A0A9D9IPT4"/>
<evidence type="ECO:0000313" key="2">
    <source>
        <dbReference type="EMBL" id="MBO8475749.1"/>
    </source>
</evidence>
<feature type="transmembrane region" description="Helical" evidence="1">
    <location>
        <begin position="92"/>
        <end position="110"/>
    </location>
</feature>
<gene>
    <name evidence="2" type="ORF">IAB88_02005</name>
</gene>
<protein>
    <submittedName>
        <fullName evidence="2">Uncharacterized protein</fullName>
    </submittedName>
</protein>
<accession>A0A9D9IPT4</accession>
<keyword evidence="1" id="KW-1133">Transmembrane helix</keyword>
<organism evidence="2 3">
    <name type="scientific">Candidatus Limisoma faecipullorum</name>
    <dbReference type="NCBI Taxonomy" id="2840854"/>
    <lineage>
        <taxon>Bacteria</taxon>
        <taxon>Pseudomonadati</taxon>
        <taxon>Bacteroidota</taxon>
        <taxon>Bacteroidia</taxon>
        <taxon>Bacteroidales</taxon>
        <taxon>Candidatus Limisoma</taxon>
    </lineage>
</organism>
<keyword evidence="1" id="KW-0812">Transmembrane</keyword>
<proteinExistence type="predicted"/>
<keyword evidence="1" id="KW-0472">Membrane</keyword>
<feature type="transmembrane region" description="Helical" evidence="1">
    <location>
        <begin position="37"/>
        <end position="54"/>
    </location>
</feature>
<dbReference type="Proteomes" id="UP000823598">
    <property type="component" value="Unassembled WGS sequence"/>
</dbReference>
<reference evidence="2" key="1">
    <citation type="submission" date="2020-10" db="EMBL/GenBank/DDBJ databases">
        <authorList>
            <person name="Gilroy R."/>
        </authorList>
    </citation>
    <scope>NUCLEOTIDE SEQUENCE</scope>
    <source>
        <strain evidence="2">6919</strain>
    </source>
</reference>
<dbReference type="EMBL" id="JADIMC010000024">
    <property type="protein sequence ID" value="MBO8475749.1"/>
    <property type="molecule type" value="Genomic_DNA"/>
</dbReference>
<evidence type="ECO:0000313" key="3">
    <source>
        <dbReference type="Proteomes" id="UP000823598"/>
    </source>
</evidence>
<sequence length="116" mass="12975">MKWVLRIVNVVQVLLMSAFCVWLSIKVESDCGFLKSMMSIVAIVLVLVAGRLLFKGDMIGNMKMNDGWSAVMSAILLVLFIAECFLDGVTMWGWIIVLPYCLLDIGAWTIRKETGL</sequence>
<name>A0A9D9IPT4_9BACT</name>
<reference evidence="2" key="2">
    <citation type="journal article" date="2021" name="PeerJ">
        <title>Extensive microbial diversity within the chicken gut microbiome revealed by metagenomics and culture.</title>
        <authorList>
            <person name="Gilroy R."/>
            <person name="Ravi A."/>
            <person name="Getino M."/>
            <person name="Pursley I."/>
            <person name="Horton D.L."/>
            <person name="Alikhan N.F."/>
            <person name="Baker D."/>
            <person name="Gharbi K."/>
            <person name="Hall N."/>
            <person name="Watson M."/>
            <person name="Adriaenssens E.M."/>
            <person name="Foster-Nyarko E."/>
            <person name="Jarju S."/>
            <person name="Secka A."/>
            <person name="Antonio M."/>
            <person name="Oren A."/>
            <person name="Chaudhuri R.R."/>
            <person name="La Ragione R."/>
            <person name="Hildebrand F."/>
            <person name="Pallen M.J."/>
        </authorList>
    </citation>
    <scope>NUCLEOTIDE SEQUENCE</scope>
    <source>
        <strain evidence="2">6919</strain>
    </source>
</reference>
<feature type="transmembrane region" description="Helical" evidence="1">
    <location>
        <begin position="7"/>
        <end position="25"/>
    </location>
</feature>
<evidence type="ECO:0000256" key="1">
    <source>
        <dbReference type="SAM" id="Phobius"/>
    </source>
</evidence>
<feature type="transmembrane region" description="Helical" evidence="1">
    <location>
        <begin position="66"/>
        <end position="86"/>
    </location>
</feature>
<comment type="caution">
    <text evidence="2">The sequence shown here is derived from an EMBL/GenBank/DDBJ whole genome shotgun (WGS) entry which is preliminary data.</text>
</comment>